<accession>A0A4Y7JRD5</accession>
<dbReference type="Proteomes" id="UP000316621">
    <property type="component" value="Chromosome 5"/>
</dbReference>
<keyword evidence="1" id="KW-1133">Transmembrane helix</keyword>
<feature type="transmembrane region" description="Helical" evidence="1">
    <location>
        <begin position="70"/>
        <end position="92"/>
    </location>
</feature>
<name>A0A4Y7JRD5_PAPSO</name>
<dbReference type="Gramene" id="RZC62368">
    <property type="protein sequence ID" value="RZC62368"/>
    <property type="gene ID" value="C5167_024099"/>
</dbReference>
<evidence type="ECO:0000256" key="2">
    <source>
        <dbReference type="SAM" id="SignalP"/>
    </source>
</evidence>
<dbReference type="AlphaFoldDB" id="A0A4Y7JRD5"/>
<dbReference type="PANTHER" id="PTHR31474">
    <property type="entry name" value="HR-LIKE LESION-INDUCER"/>
    <property type="match status" value="1"/>
</dbReference>
<protein>
    <recommendedName>
        <fullName evidence="5">HR-like lesion-inducer</fullName>
    </recommendedName>
</protein>
<dbReference type="Pfam" id="PF05514">
    <property type="entry name" value="HR_lesion"/>
    <property type="match status" value="1"/>
</dbReference>
<evidence type="ECO:0000256" key="1">
    <source>
        <dbReference type="SAM" id="Phobius"/>
    </source>
</evidence>
<organism evidence="3 4">
    <name type="scientific">Papaver somniferum</name>
    <name type="common">Opium poppy</name>
    <dbReference type="NCBI Taxonomy" id="3469"/>
    <lineage>
        <taxon>Eukaryota</taxon>
        <taxon>Viridiplantae</taxon>
        <taxon>Streptophyta</taxon>
        <taxon>Embryophyta</taxon>
        <taxon>Tracheophyta</taxon>
        <taxon>Spermatophyta</taxon>
        <taxon>Magnoliopsida</taxon>
        <taxon>Ranunculales</taxon>
        <taxon>Papaveraceae</taxon>
        <taxon>Papaveroideae</taxon>
        <taxon>Papaver</taxon>
    </lineage>
</organism>
<dbReference type="PANTHER" id="PTHR31474:SF1">
    <property type="entry name" value="EXPRESSED PROTEIN"/>
    <property type="match status" value="1"/>
</dbReference>
<keyword evidence="2" id="KW-0732">Signal</keyword>
<evidence type="ECO:0008006" key="5">
    <source>
        <dbReference type="Google" id="ProtNLM"/>
    </source>
</evidence>
<gene>
    <name evidence="3" type="ORF">C5167_024099</name>
</gene>
<keyword evidence="1" id="KW-0812">Transmembrane</keyword>
<evidence type="ECO:0000313" key="4">
    <source>
        <dbReference type="Proteomes" id="UP000316621"/>
    </source>
</evidence>
<reference evidence="3 4" key="1">
    <citation type="journal article" date="2018" name="Science">
        <title>The opium poppy genome and morphinan production.</title>
        <authorList>
            <person name="Guo L."/>
            <person name="Winzer T."/>
            <person name="Yang X."/>
            <person name="Li Y."/>
            <person name="Ning Z."/>
            <person name="He Z."/>
            <person name="Teodor R."/>
            <person name="Lu Y."/>
            <person name="Bowser T.A."/>
            <person name="Graham I.A."/>
            <person name="Ye K."/>
        </authorList>
    </citation>
    <scope>NUCLEOTIDE SEQUENCE [LARGE SCALE GENOMIC DNA]</scope>
    <source>
        <strain evidence="4">cv. HN1</strain>
        <tissue evidence="3">Leaves</tissue>
    </source>
</reference>
<keyword evidence="1" id="KW-0472">Membrane</keyword>
<evidence type="ECO:0000313" key="3">
    <source>
        <dbReference type="EMBL" id="RZC62368.1"/>
    </source>
</evidence>
<proteinExistence type="predicted"/>
<dbReference type="InterPro" id="IPR008637">
    <property type="entry name" value="HR_lesion"/>
</dbReference>
<feature type="transmembrane region" description="Helical" evidence="1">
    <location>
        <begin position="122"/>
        <end position="142"/>
    </location>
</feature>
<dbReference type="OrthoDB" id="529675at2759"/>
<feature type="chain" id="PRO_5021263960" description="HR-like lesion-inducer" evidence="2">
    <location>
        <begin position="23"/>
        <end position="158"/>
    </location>
</feature>
<dbReference type="OMA" id="ENSYNRY"/>
<keyword evidence="4" id="KW-1185">Reference proteome</keyword>
<dbReference type="EMBL" id="CM010719">
    <property type="protein sequence ID" value="RZC62368.1"/>
    <property type="molecule type" value="Genomic_DNA"/>
</dbReference>
<sequence length="158" mass="16981">MGFISFAGRVLFASVFILAAWQEFSEFGVDGGPAAKALKPKYELFTNHLTSNLGLEVPDIEIKHLVAASVAFKGIGGVLFIFGSSLGAYLLLLHQLAASPVLHTICNTGLAKIDFVELLLKYSQVIAVFGALLFFLGMKNSIPKRQPAKKKGPKAKTT</sequence>
<feature type="signal peptide" evidence="2">
    <location>
        <begin position="1"/>
        <end position="22"/>
    </location>
</feature>